<organism evidence="6 7">
    <name type="scientific">Methanobrevibacter millerae</name>
    <dbReference type="NCBI Taxonomy" id="230361"/>
    <lineage>
        <taxon>Archaea</taxon>
        <taxon>Methanobacteriati</taxon>
        <taxon>Methanobacteriota</taxon>
        <taxon>Methanomada group</taxon>
        <taxon>Methanobacteria</taxon>
        <taxon>Methanobacteriales</taxon>
        <taxon>Methanobacteriaceae</taxon>
        <taxon>Methanobrevibacter</taxon>
    </lineage>
</organism>
<dbReference type="PROSITE" id="PS00101">
    <property type="entry name" value="HEXAPEP_TRANSFERASES"/>
    <property type="match status" value="1"/>
</dbReference>
<dbReference type="Pfam" id="PF00132">
    <property type="entry name" value="Hexapep"/>
    <property type="match status" value="1"/>
</dbReference>
<dbReference type="Pfam" id="PF12464">
    <property type="entry name" value="Mac"/>
    <property type="match status" value="1"/>
</dbReference>
<evidence type="ECO:0000313" key="7">
    <source>
        <dbReference type="Proteomes" id="UP000762703"/>
    </source>
</evidence>
<accession>A0A8T3VEH3</accession>
<feature type="domain" description="Maltose/galactoside acetyltransferase" evidence="5">
    <location>
        <begin position="4"/>
        <end position="58"/>
    </location>
</feature>
<dbReference type="FunFam" id="2.160.10.10:FF:000025">
    <property type="entry name" value="Hexapeptide-repeat containing-acetyltransferase"/>
    <property type="match status" value="1"/>
</dbReference>
<evidence type="ECO:0000259" key="5">
    <source>
        <dbReference type="SMART" id="SM01266"/>
    </source>
</evidence>
<dbReference type="SMART" id="SM01266">
    <property type="entry name" value="Mac"/>
    <property type="match status" value="1"/>
</dbReference>
<evidence type="ECO:0000256" key="3">
    <source>
        <dbReference type="ARBA" id="ARBA00022737"/>
    </source>
</evidence>
<dbReference type="InterPro" id="IPR039369">
    <property type="entry name" value="LacA-like"/>
</dbReference>
<comment type="caution">
    <text evidence="6">The sequence shown here is derived from an EMBL/GenBank/DDBJ whole genome shotgun (WGS) entry which is preliminary data.</text>
</comment>
<comment type="similarity">
    <text evidence="1">Belongs to the transferase hexapeptide repeat family.</text>
</comment>
<evidence type="ECO:0000256" key="1">
    <source>
        <dbReference type="ARBA" id="ARBA00007274"/>
    </source>
</evidence>
<dbReference type="SUPFAM" id="SSF51161">
    <property type="entry name" value="Trimeric LpxA-like enzymes"/>
    <property type="match status" value="1"/>
</dbReference>
<keyword evidence="2" id="KW-0808">Transferase</keyword>
<gene>
    <name evidence="6" type="ORF">E7Z73_02620</name>
</gene>
<keyword evidence="4" id="KW-0012">Acyltransferase</keyword>
<evidence type="ECO:0000256" key="4">
    <source>
        <dbReference type="ARBA" id="ARBA00023315"/>
    </source>
</evidence>
<dbReference type="AlphaFoldDB" id="A0A8T3VEH3"/>
<dbReference type="Gene3D" id="2.160.10.10">
    <property type="entry name" value="Hexapeptide repeat proteins"/>
    <property type="match status" value="1"/>
</dbReference>
<evidence type="ECO:0000256" key="2">
    <source>
        <dbReference type="ARBA" id="ARBA00022679"/>
    </source>
</evidence>
<proteinExistence type="inferred from homology"/>
<reference evidence="6" key="1">
    <citation type="submission" date="2019-04" db="EMBL/GenBank/DDBJ databases">
        <title>Evolution of Biomass-Degrading Anaerobic Consortia Revealed by Metagenomics.</title>
        <authorList>
            <person name="Peng X."/>
        </authorList>
    </citation>
    <scope>NUCLEOTIDE SEQUENCE</scope>
    <source>
        <strain evidence="6">SIG12</strain>
    </source>
</reference>
<sequence>MKEIDKLKAGLEYCFDDEEVAALKSNAIKNCEIYNNMDVTDRQAKRDFLKEMLGSVGENVDIEKTFNCDNGKNIFIGNNFVGNYNLTILDVKEVYIGNDVMIGPNTTITTVGHPINPNGRRKRLAQASEVRIGNDVWIGANVCILPGVTIGNNVIIGAGAVVNRDIEDNSMAVGVPAKIIKEIEKPI</sequence>
<dbReference type="InterPro" id="IPR024688">
    <property type="entry name" value="Mac_dom"/>
</dbReference>
<dbReference type="CDD" id="cd03357">
    <property type="entry name" value="LbH_MAT_GAT"/>
    <property type="match status" value="1"/>
</dbReference>
<dbReference type="InterPro" id="IPR011004">
    <property type="entry name" value="Trimer_LpxA-like_sf"/>
</dbReference>
<protein>
    <submittedName>
        <fullName evidence="6">Sugar O-acetyltransferase</fullName>
    </submittedName>
</protein>
<name>A0A8T3VEH3_9EURY</name>
<dbReference type="GO" id="GO:0008870">
    <property type="term" value="F:galactoside O-acetyltransferase activity"/>
    <property type="evidence" value="ECO:0007669"/>
    <property type="project" value="TreeGrafter"/>
</dbReference>
<keyword evidence="3" id="KW-0677">Repeat</keyword>
<dbReference type="RefSeq" id="WP_303736273.1">
    <property type="nucleotide sequence ID" value="NZ_SUTE01000022.1"/>
</dbReference>
<dbReference type="PANTHER" id="PTHR43017">
    <property type="entry name" value="GALACTOSIDE O-ACETYLTRANSFERASE"/>
    <property type="match status" value="1"/>
</dbReference>
<dbReference type="EMBL" id="SUTE01000022">
    <property type="protein sequence ID" value="MBE6504626.1"/>
    <property type="molecule type" value="Genomic_DNA"/>
</dbReference>
<dbReference type="PANTHER" id="PTHR43017:SF1">
    <property type="entry name" value="ACETYLTRANSFERASE YJL218W-RELATED"/>
    <property type="match status" value="1"/>
</dbReference>
<dbReference type="InterPro" id="IPR018357">
    <property type="entry name" value="Hexapep_transf_CS"/>
</dbReference>
<dbReference type="InterPro" id="IPR001451">
    <property type="entry name" value="Hexapep"/>
</dbReference>
<dbReference type="Proteomes" id="UP000762703">
    <property type="component" value="Unassembled WGS sequence"/>
</dbReference>
<evidence type="ECO:0000313" key="6">
    <source>
        <dbReference type="EMBL" id="MBE6504626.1"/>
    </source>
</evidence>